<evidence type="ECO:0000313" key="3">
    <source>
        <dbReference type="Proteomes" id="UP000316988"/>
    </source>
</evidence>
<dbReference type="InterPro" id="IPR046348">
    <property type="entry name" value="SIS_dom_sf"/>
</dbReference>
<reference evidence="2 3" key="1">
    <citation type="submission" date="2019-07" db="EMBL/GenBank/DDBJ databases">
        <authorList>
            <person name="Zhao L.H."/>
        </authorList>
    </citation>
    <scope>NUCLEOTIDE SEQUENCE [LARGE SCALE GENOMIC DNA]</scope>
    <source>
        <strain evidence="2 3">Co35</strain>
    </source>
</reference>
<comment type="caution">
    <text evidence="2">The sequence shown here is derived from an EMBL/GenBank/DDBJ whole genome shotgun (WGS) entry which is preliminary data.</text>
</comment>
<evidence type="ECO:0000313" key="2">
    <source>
        <dbReference type="EMBL" id="TSD64199.1"/>
    </source>
</evidence>
<dbReference type="Gene3D" id="3.40.50.10490">
    <property type="entry name" value="Glucose-6-phosphate isomerase like protein, domain 1"/>
    <property type="match status" value="1"/>
</dbReference>
<feature type="domain" description="SIS" evidence="1">
    <location>
        <begin position="40"/>
        <end position="168"/>
    </location>
</feature>
<evidence type="ECO:0000259" key="1">
    <source>
        <dbReference type="PROSITE" id="PS51464"/>
    </source>
</evidence>
<dbReference type="AlphaFoldDB" id="A0A554SCY5"/>
<dbReference type="SUPFAM" id="SSF53697">
    <property type="entry name" value="SIS domain"/>
    <property type="match status" value="1"/>
</dbReference>
<organism evidence="2 3">
    <name type="scientific">Aeromicrobium piscarium</name>
    <dbReference type="NCBI Taxonomy" id="2590901"/>
    <lineage>
        <taxon>Bacteria</taxon>
        <taxon>Bacillati</taxon>
        <taxon>Actinomycetota</taxon>
        <taxon>Actinomycetes</taxon>
        <taxon>Propionibacteriales</taxon>
        <taxon>Nocardioidaceae</taxon>
        <taxon>Aeromicrobium</taxon>
    </lineage>
</organism>
<dbReference type="Proteomes" id="UP000316988">
    <property type="component" value="Unassembled WGS sequence"/>
</dbReference>
<dbReference type="GO" id="GO:0097367">
    <property type="term" value="F:carbohydrate derivative binding"/>
    <property type="evidence" value="ECO:0007669"/>
    <property type="project" value="InterPro"/>
</dbReference>
<keyword evidence="3" id="KW-1185">Reference proteome</keyword>
<dbReference type="GO" id="GO:1901135">
    <property type="term" value="P:carbohydrate derivative metabolic process"/>
    <property type="evidence" value="ECO:0007669"/>
    <property type="project" value="InterPro"/>
</dbReference>
<name>A0A554SCY5_9ACTN</name>
<dbReference type="InterPro" id="IPR001347">
    <property type="entry name" value="SIS_dom"/>
</dbReference>
<protein>
    <recommendedName>
        <fullName evidence="1">SIS domain-containing protein</fullName>
    </recommendedName>
</protein>
<dbReference type="EMBL" id="VLNT01000004">
    <property type="protein sequence ID" value="TSD64199.1"/>
    <property type="molecule type" value="Genomic_DNA"/>
</dbReference>
<proteinExistence type="predicted"/>
<accession>A0A554SCY5</accession>
<sequence>MQGVGRVLQLYENHLMGSKAYFRQIIGQPAAVSAALERTDAPELDPHLPIVFTGVGSSLHACQTAAAWVVEITEGRVRPAVVDALELVLAGGARAGEQLIVVSHRGDKRFTHELIVAASRAGASTVLVTGEKVDEPLGDTVLRTCQDDAASVRTPSATPRRWLCSVSS</sequence>
<dbReference type="RefSeq" id="WP_143912622.1">
    <property type="nucleotide sequence ID" value="NZ_VLNT01000004.1"/>
</dbReference>
<dbReference type="OrthoDB" id="3383817at2"/>
<dbReference type="PROSITE" id="PS51464">
    <property type="entry name" value="SIS"/>
    <property type="match status" value="1"/>
</dbReference>
<gene>
    <name evidence="2" type="ORF">FNM00_06505</name>
</gene>